<gene>
    <name evidence="2" type="ORF">WJ0W_000269</name>
</gene>
<evidence type="ECO:0000259" key="1">
    <source>
        <dbReference type="Pfam" id="PF07238"/>
    </source>
</evidence>
<sequence>MASSIPKPHHRRTGALFRAEPRLHLVDISLTGVGFTMSEGAPLREGMRVDAELQLGFTLPCRLKIVHRSRHPEGMQYAASLEGLDEVSLRSLRAFILREQITAYVDKKQSV</sequence>
<evidence type="ECO:0000313" key="3">
    <source>
        <dbReference type="Proteomes" id="UP001154322"/>
    </source>
</evidence>
<dbReference type="Proteomes" id="UP001154322">
    <property type="component" value="Unassembled WGS sequence"/>
</dbReference>
<dbReference type="RefSeq" id="WP_249725018.1">
    <property type="nucleotide sequence ID" value="NZ_AP031292.1"/>
</dbReference>
<evidence type="ECO:0000313" key="2">
    <source>
        <dbReference type="EMBL" id="CAH8243060.1"/>
    </source>
</evidence>
<keyword evidence="3" id="KW-1185">Reference proteome</keyword>
<feature type="domain" description="PilZ" evidence="1">
    <location>
        <begin position="23"/>
        <end position="97"/>
    </location>
</feature>
<dbReference type="Pfam" id="PF07238">
    <property type="entry name" value="PilZ"/>
    <property type="match status" value="1"/>
</dbReference>
<comment type="caution">
    <text evidence="2">The sequence shown here is derived from an EMBL/GenBank/DDBJ whole genome shotgun (WGS) entry which is preliminary data.</text>
</comment>
<reference evidence="2" key="1">
    <citation type="submission" date="2022-06" db="EMBL/GenBank/DDBJ databases">
        <authorList>
            <person name="Dietemann V."/>
            <person name="Ory F."/>
            <person name="Dainat B."/>
            <person name="Oberhansli S."/>
        </authorList>
    </citation>
    <scope>NUCLEOTIDE SEQUENCE</scope>
    <source>
        <strain evidence="2">Ena-SAMPLE-TAB-26-04-2022-14:26:32:270-5432</strain>
    </source>
</reference>
<proteinExistence type="predicted"/>
<name>A0ABN8TWI5_9BACL</name>
<organism evidence="2 3">
    <name type="scientific">Paenibacillus melissococcoides</name>
    <dbReference type="NCBI Taxonomy" id="2912268"/>
    <lineage>
        <taxon>Bacteria</taxon>
        <taxon>Bacillati</taxon>
        <taxon>Bacillota</taxon>
        <taxon>Bacilli</taxon>
        <taxon>Bacillales</taxon>
        <taxon>Paenibacillaceae</taxon>
        <taxon>Paenibacillus</taxon>
    </lineage>
</organism>
<dbReference type="Gene3D" id="2.40.10.220">
    <property type="entry name" value="predicted glycosyltransferase like domains"/>
    <property type="match status" value="1"/>
</dbReference>
<dbReference type="EMBL" id="CALYLO010000001">
    <property type="protein sequence ID" value="CAH8243060.1"/>
    <property type="molecule type" value="Genomic_DNA"/>
</dbReference>
<dbReference type="InterPro" id="IPR009875">
    <property type="entry name" value="PilZ_domain"/>
</dbReference>
<protein>
    <submittedName>
        <fullName evidence="2">PilZ domain-containing protein</fullName>
    </submittedName>
</protein>
<accession>A0ABN8TWI5</accession>